<dbReference type="Proteomes" id="UP000232323">
    <property type="component" value="Unassembled WGS sequence"/>
</dbReference>
<gene>
    <name evidence="2" type="ORF">CEUSTIGMA_g416.t1</name>
</gene>
<accession>A0A250WQ89</accession>
<dbReference type="EMBL" id="BEGY01000001">
    <property type="protein sequence ID" value="GAX72961.1"/>
    <property type="molecule type" value="Genomic_DNA"/>
</dbReference>
<protein>
    <submittedName>
        <fullName evidence="2">Uncharacterized protein</fullName>
    </submittedName>
</protein>
<evidence type="ECO:0000313" key="2">
    <source>
        <dbReference type="EMBL" id="GAX72961.1"/>
    </source>
</evidence>
<keyword evidence="3" id="KW-1185">Reference proteome</keyword>
<comment type="caution">
    <text evidence="2">The sequence shown here is derived from an EMBL/GenBank/DDBJ whole genome shotgun (WGS) entry which is preliminary data.</text>
</comment>
<reference evidence="2 3" key="1">
    <citation type="submission" date="2017-08" db="EMBL/GenBank/DDBJ databases">
        <title>Acidophilic green algal genome provides insights into adaptation to an acidic environment.</title>
        <authorList>
            <person name="Hirooka S."/>
            <person name="Hirose Y."/>
            <person name="Kanesaki Y."/>
            <person name="Higuchi S."/>
            <person name="Fujiwara T."/>
            <person name="Onuma R."/>
            <person name="Era A."/>
            <person name="Ohbayashi R."/>
            <person name="Uzuka A."/>
            <person name="Nozaki H."/>
            <person name="Yoshikawa H."/>
            <person name="Miyagishima S.Y."/>
        </authorList>
    </citation>
    <scope>NUCLEOTIDE SEQUENCE [LARGE SCALE GENOMIC DNA]</scope>
    <source>
        <strain evidence="2 3">NIES-2499</strain>
    </source>
</reference>
<feature type="compositionally biased region" description="Polar residues" evidence="1">
    <location>
        <begin position="272"/>
        <end position="292"/>
    </location>
</feature>
<feature type="region of interest" description="Disordered" evidence="1">
    <location>
        <begin position="272"/>
        <end position="316"/>
    </location>
</feature>
<evidence type="ECO:0000256" key="1">
    <source>
        <dbReference type="SAM" id="MobiDB-lite"/>
    </source>
</evidence>
<dbReference type="AlphaFoldDB" id="A0A250WQ89"/>
<sequence>MVTCLHNSSIDARWAVISNNRCRDRSARKSGCFAFKSQVQPAVRVLNIAEGLSLAGSCTMCVMILVLSRKQMTPPALSQPPPSHQKLNETTKFKKGMAAAVHATERHATQHVQESTDHVSSMALGSIQNSIFLQGAMLLVAVLCRSISSLLSPSHTPLQPLSADVAARLSLLEQHQQAQERNLHSALQRLEKCSLRYKLYQSEIKRPLQQVQVGLEQQAVVMTQLSAAQEESKKQVELNEKILNALQIVASKQFKVTMDSINRLQEEHASLNQGRTHSVIGSQQHSTVSGSQEQRDCGLRPLVPQHVAPSDPWLLP</sequence>
<organism evidence="2 3">
    <name type="scientific">Chlamydomonas eustigma</name>
    <dbReference type="NCBI Taxonomy" id="1157962"/>
    <lineage>
        <taxon>Eukaryota</taxon>
        <taxon>Viridiplantae</taxon>
        <taxon>Chlorophyta</taxon>
        <taxon>core chlorophytes</taxon>
        <taxon>Chlorophyceae</taxon>
        <taxon>CS clade</taxon>
        <taxon>Chlamydomonadales</taxon>
        <taxon>Chlamydomonadaceae</taxon>
        <taxon>Chlamydomonas</taxon>
    </lineage>
</organism>
<name>A0A250WQ89_9CHLO</name>
<evidence type="ECO:0000313" key="3">
    <source>
        <dbReference type="Proteomes" id="UP000232323"/>
    </source>
</evidence>
<proteinExistence type="predicted"/>